<evidence type="ECO:0000313" key="2">
    <source>
        <dbReference type="EMBL" id="MCY6960209.1"/>
    </source>
</evidence>
<dbReference type="EMBL" id="JAPQFJ010000022">
    <property type="protein sequence ID" value="MCY6960209.1"/>
    <property type="molecule type" value="Genomic_DNA"/>
</dbReference>
<dbReference type="Proteomes" id="UP001144612">
    <property type="component" value="Unassembled WGS sequence"/>
</dbReference>
<gene>
    <name evidence="2" type="ORF">OW729_16450</name>
</gene>
<feature type="region of interest" description="Disordered" evidence="1">
    <location>
        <begin position="1"/>
        <end position="41"/>
    </location>
</feature>
<comment type="caution">
    <text evidence="2">The sequence shown here is derived from an EMBL/GenBank/DDBJ whole genome shotgun (WGS) entry which is preliminary data.</text>
</comment>
<evidence type="ECO:0000256" key="1">
    <source>
        <dbReference type="SAM" id="MobiDB-lite"/>
    </source>
</evidence>
<evidence type="ECO:0000313" key="3">
    <source>
        <dbReference type="Proteomes" id="UP001144612"/>
    </source>
</evidence>
<protein>
    <submittedName>
        <fullName evidence="2">Uncharacterized protein</fullName>
    </submittedName>
</protein>
<sequence length="41" mass="4796">MGNTKAKNSKKMDKRTSKPDIIHEDEMKKHKSKKVIRGEEI</sequence>
<feature type="compositionally biased region" description="Basic and acidic residues" evidence="1">
    <location>
        <begin position="10"/>
        <end position="28"/>
    </location>
</feature>
<keyword evidence="3" id="KW-1185">Reference proteome</keyword>
<name>A0ABT4DD13_9CLOT</name>
<proteinExistence type="predicted"/>
<dbReference type="RefSeq" id="WP_268062646.1">
    <property type="nucleotide sequence ID" value="NZ_JAPQFJ010000022.1"/>
</dbReference>
<reference evidence="2" key="1">
    <citation type="submission" date="2022-12" db="EMBL/GenBank/DDBJ databases">
        <title>Clostridium sp. nov., isolated from industrial wastewater.</title>
        <authorList>
            <person name="Jiayan W."/>
        </authorList>
    </citation>
    <scope>NUCLEOTIDE SEQUENCE</scope>
    <source>
        <strain evidence="2">ZC22-4</strain>
    </source>
</reference>
<accession>A0ABT4DD13</accession>
<organism evidence="2 3">
    <name type="scientific">Clostridium brassicae</name>
    <dbReference type="NCBI Taxonomy" id="2999072"/>
    <lineage>
        <taxon>Bacteria</taxon>
        <taxon>Bacillati</taxon>
        <taxon>Bacillota</taxon>
        <taxon>Clostridia</taxon>
        <taxon>Eubacteriales</taxon>
        <taxon>Clostridiaceae</taxon>
        <taxon>Clostridium</taxon>
    </lineage>
</organism>